<evidence type="ECO:0000313" key="1">
    <source>
        <dbReference type="EMBL" id="JAH79413.1"/>
    </source>
</evidence>
<sequence length="40" mass="4576">MIIVLQILETPRTHLNKIAIICNQRGNGLQIYDVLSRKSI</sequence>
<reference evidence="1" key="1">
    <citation type="submission" date="2014-11" db="EMBL/GenBank/DDBJ databases">
        <authorList>
            <person name="Amaro Gonzalez C."/>
        </authorList>
    </citation>
    <scope>NUCLEOTIDE SEQUENCE</scope>
</reference>
<proteinExistence type="predicted"/>
<accession>A0A0E9VQ96</accession>
<name>A0A0E9VQ96_ANGAN</name>
<protein>
    <submittedName>
        <fullName evidence="1">Uncharacterized protein</fullName>
    </submittedName>
</protein>
<organism evidence="1">
    <name type="scientific">Anguilla anguilla</name>
    <name type="common">European freshwater eel</name>
    <name type="synonym">Muraena anguilla</name>
    <dbReference type="NCBI Taxonomy" id="7936"/>
    <lineage>
        <taxon>Eukaryota</taxon>
        <taxon>Metazoa</taxon>
        <taxon>Chordata</taxon>
        <taxon>Craniata</taxon>
        <taxon>Vertebrata</taxon>
        <taxon>Euteleostomi</taxon>
        <taxon>Actinopterygii</taxon>
        <taxon>Neopterygii</taxon>
        <taxon>Teleostei</taxon>
        <taxon>Anguilliformes</taxon>
        <taxon>Anguillidae</taxon>
        <taxon>Anguilla</taxon>
    </lineage>
</organism>
<dbReference type="EMBL" id="GBXM01029164">
    <property type="protein sequence ID" value="JAH79413.1"/>
    <property type="molecule type" value="Transcribed_RNA"/>
</dbReference>
<dbReference type="AlphaFoldDB" id="A0A0E9VQ96"/>
<reference evidence="1" key="2">
    <citation type="journal article" date="2015" name="Fish Shellfish Immunol.">
        <title>Early steps in the European eel (Anguilla anguilla)-Vibrio vulnificus interaction in the gills: Role of the RtxA13 toxin.</title>
        <authorList>
            <person name="Callol A."/>
            <person name="Pajuelo D."/>
            <person name="Ebbesson L."/>
            <person name="Teles M."/>
            <person name="MacKenzie S."/>
            <person name="Amaro C."/>
        </authorList>
    </citation>
    <scope>NUCLEOTIDE SEQUENCE</scope>
</reference>